<gene>
    <name evidence="2" type="ORF">O181_124581</name>
</gene>
<comment type="caution">
    <text evidence="2">The sequence shown here is derived from an EMBL/GenBank/DDBJ whole genome shotgun (WGS) entry which is preliminary data.</text>
</comment>
<feature type="compositionally biased region" description="Basic and acidic residues" evidence="1">
    <location>
        <begin position="72"/>
        <end position="94"/>
    </location>
</feature>
<sequence length="156" mass="17228">MDLHQDIPVTNPKDNNVSPEERHKWRMPELPLAPKGSSRYIPASVQKLVYGSKTARVGTSPNPLDRHYELISSSEEAHGARKDRGTFEELDTHVLQRTSPTDKSLVEKPNNGIRGSEEEVSPMQGQHTSGSSPSIHQQKSASTSTKHAQANPKDQS</sequence>
<accession>A0A9Q3KQQ7</accession>
<feature type="region of interest" description="Disordered" evidence="1">
    <location>
        <begin position="72"/>
        <end position="156"/>
    </location>
</feature>
<keyword evidence="3" id="KW-1185">Reference proteome</keyword>
<dbReference type="AlphaFoldDB" id="A0A9Q3KQQ7"/>
<reference evidence="2" key="1">
    <citation type="submission" date="2021-03" db="EMBL/GenBank/DDBJ databases">
        <title>Draft genome sequence of rust myrtle Austropuccinia psidii MF-1, a brazilian biotype.</title>
        <authorList>
            <person name="Quecine M.C."/>
            <person name="Pachon D.M.R."/>
            <person name="Bonatelli M.L."/>
            <person name="Correr F.H."/>
            <person name="Franceschini L.M."/>
            <person name="Leite T.F."/>
            <person name="Margarido G.R.A."/>
            <person name="Almeida C.A."/>
            <person name="Ferrarezi J.A."/>
            <person name="Labate C.A."/>
        </authorList>
    </citation>
    <scope>NUCLEOTIDE SEQUENCE</scope>
    <source>
        <strain evidence="2">MF-1</strain>
    </source>
</reference>
<feature type="compositionally biased region" description="Polar residues" evidence="1">
    <location>
        <begin position="123"/>
        <end position="156"/>
    </location>
</feature>
<evidence type="ECO:0000313" key="2">
    <source>
        <dbReference type="EMBL" id="MBW0584866.1"/>
    </source>
</evidence>
<proteinExistence type="predicted"/>
<dbReference type="Proteomes" id="UP000765509">
    <property type="component" value="Unassembled WGS sequence"/>
</dbReference>
<dbReference type="EMBL" id="AVOT02119279">
    <property type="protein sequence ID" value="MBW0584866.1"/>
    <property type="molecule type" value="Genomic_DNA"/>
</dbReference>
<evidence type="ECO:0000256" key="1">
    <source>
        <dbReference type="SAM" id="MobiDB-lite"/>
    </source>
</evidence>
<organism evidence="2 3">
    <name type="scientific">Austropuccinia psidii MF-1</name>
    <dbReference type="NCBI Taxonomy" id="1389203"/>
    <lineage>
        <taxon>Eukaryota</taxon>
        <taxon>Fungi</taxon>
        <taxon>Dikarya</taxon>
        <taxon>Basidiomycota</taxon>
        <taxon>Pucciniomycotina</taxon>
        <taxon>Pucciniomycetes</taxon>
        <taxon>Pucciniales</taxon>
        <taxon>Sphaerophragmiaceae</taxon>
        <taxon>Austropuccinia</taxon>
    </lineage>
</organism>
<protein>
    <submittedName>
        <fullName evidence="2">Uncharacterized protein</fullName>
    </submittedName>
</protein>
<name>A0A9Q3KQQ7_9BASI</name>
<feature type="region of interest" description="Disordered" evidence="1">
    <location>
        <begin position="1"/>
        <end position="23"/>
    </location>
</feature>
<evidence type="ECO:0000313" key="3">
    <source>
        <dbReference type="Proteomes" id="UP000765509"/>
    </source>
</evidence>